<accession>A0A5N5JM97</accession>
<feature type="region of interest" description="Disordered" evidence="1">
    <location>
        <begin position="49"/>
        <end position="165"/>
    </location>
</feature>
<dbReference type="AlphaFoldDB" id="A0A5N5JM97"/>
<organism evidence="2 3">
    <name type="scientific">Salix brachista</name>
    <dbReference type="NCBI Taxonomy" id="2182728"/>
    <lineage>
        <taxon>Eukaryota</taxon>
        <taxon>Viridiplantae</taxon>
        <taxon>Streptophyta</taxon>
        <taxon>Embryophyta</taxon>
        <taxon>Tracheophyta</taxon>
        <taxon>Spermatophyta</taxon>
        <taxon>Magnoliopsida</taxon>
        <taxon>eudicotyledons</taxon>
        <taxon>Gunneridae</taxon>
        <taxon>Pentapetalae</taxon>
        <taxon>rosids</taxon>
        <taxon>fabids</taxon>
        <taxon>Malpighiales</taxon>
        <taxon>Salicaceae</taxon>
        <taxon>Saliceae</taxon>
        <taxon>Salix</taxon>
    </lineage>
</organism>
<feature type="compositionally biased region" description="Basic and acidic residues" evidence="1">
    <location>
        <begin position="136"/>
        <end position="147"/>
    </location>
</feature>
<name>A0A5N5JM97_9ROSI</name>
<sequence>MSRCFPFPPPGYEKKARSDDFDLLKKVNTLALTESHCIIGLIFIRLKGEDKEKKNKEKKDKEKKEKDRSDGKHRDKKDKKEKHREKKEKDRDKDKDKSSASDEKRLLGQAMHNNGGDRASDERKLPGQSNGGEVCTQKRKERDHDKNSISGNKNNPGQFSGCNGQKLIQTSNVSHQLEESKFVQQLGKRAREEDRKQFFEKFTGTDAKRDEGMVRLVANVPGNWVEGKEKNKRDDDRTVDGQGIKDEARFTASPQRISKAKIDGMPISLEKDNEKKMEGKDKTKQKESDDKRKNRERKGKEKDKVRDREKKSREKDKVRDNEKKKEEKAKEKNEHKMKEPVKLKENNMFDLVLDHTVKSSHLLKESTNSVVGDINIKKRKDSNANGLLHADDIKPNKLPRPTSSLPVSVENGRMLGTCQIPTSAIQGRQEAVNSDKVDSKEQKINGLIEALAPPITSTNHLISVSLTKSLTKPSHSTAQTDQIAEVSRKQPHPDSKYLLEVLTVPKMEDWSDFEDQEWLFQSTYSQTKKPQVEVSGVDETQQVWSEALQIESADVYALPYVIPY</sequence>
<feature type="compositionally biased region" description="Basic and acidic residues" evidence="1">
    <location>
        <begin position="269"/>
        <end position="342"/>
    </location>
</feature>
<dbReference type="PANTHER" id="PTHR34660">
    <property type="entry name" value="MYB-LIKE PROTEIN X"/>
    <property type="match status" value="1"/>
</dbReference>
<feature type="compositionally biased region" description="Basic residues" evidence="1">
    <location>
        <begin position="74"/>
        <end position="86"/>
    </location>
</feature>
<feature type="compositionally biased region" description="Basic and acidic residues" evidence="1">
    <location>
        <begin position="49"/>
        <end position="73"/>
    </location>
</feature>
<evidence type="ECO:0000256" key="1">
    <source>
        <dbReference type="SAM" id="MobiDB-lite"/>
    </source>
</evidence>
<evidence type="ECO:0000313" key="3">
    <source>
        <dbReference type="Proteomes" id="UP000326939"/>
    </source>
</evidence>
<reference evidence="3" key="1">
    <citation type="journal article" date="2019" name="Gigascience">
        <title>De novo genome assembly of the endangered Acer yangbiense, a plant species with extremely small populations endemic to Yunnan Province, China.</title>
        <authorList>
            <person name="Yang J."/>
            <person name="Wariss H.M."/>
            <person name="Tao L."/>
            <person name="Zhang R."/>
            <person name="Yun Q."/>
            <person name="Hollingsworth P."/>
            <person name="Dao Z."/>
            <person name="Luo G."/>
            <person name="Guo H."/>
            <person name="Ma Y."/>
            <person name="Sun W."/>
        </authorList>
    </citation>
    <scope>NUCLEOTIDE SEQUENCE [LARGE SCALE GENOMIC DNA]</scope>
    <source>
        <strain evidence="3">cv. br00</strain>
    </source>
</reference>
<comment type="caution">
    <text evidence="2">The sequence shown here is derived from an EMBL/GenBank/DDBJ whole genome shotgun (WGS) entry which is preliminary data.</text>
</comment>
<protein>
    <submittedName>
        <fullName evidence="2">Uncharacterized protein</fullName>
    </submittedName>
</protein>
<dbReference type="Proteomes" id="UP000326939">
    <property type="component" value="Chromosome 17"/>
</dbReference>
<proteinExistence type="predicted"/>
<keyword evidence="3" id="KW-1185">Reference proteome</keyword>
<feature type="region of interest" description="Disordered" evidence="1">
    <location>
        <begin position="386"/>
        <end position="409"/>
    </location>
</feature>
<feature type="compositionally biased region" description="Polar residues" evidence="1">
    <location>
        <begin position="148"/>
        <end position="165"/>
    </location>
</feature>
<evidence type="ECO:0000313" key="2">
    <source>
        <dbReference type="EMBL" id="KAB5516187.1"/>
    </source>
</evidence>
<dbReference type="EMBL" id="VDCV01000017">
    <property type="protein sequence ID" value="KAB5516187.1"/>
    <property type="molecule type" value="Genomic_DNA"/>
</dbReference>
<dbReference type="PANTHER" id="PTHR34660:SF3">
    <property type="entry name" value="RRM DOMAIN-CONTAINING PROTEIN"/>
    <property type="match status" value="1"/>
</dbReference>
<feature type="region of interest" description="Disordered" evidence="1">
    <location>
        <begin position="224"/>
        <end position="342"/>
    </location>
</feature>
<feature type="compositionally biased region" description="Basic and acidic residues" evidence="1">
    <location>
        <begin position="226"/>
        <end position="249"/>
    </location>
</feature>
<gene>
    <name evidence="2" type="ORF">DKX38_026835</name>
</gene>
<feature type="compositionally biased region" description="Basic and acidic residues" evidence="1">
    <location>
        <begin position="87"/>
        <end position="106"/>
    </location>
</feature>